<accession>A0A840UPN1</accession>
<keyword evidence="2" id="KW-1185">Reference proteome</keyword>
<gene>
    <name evidence="1" type="ORF">HNQ81_001456</name>
</gene>
<reference evidence="1 2" key="1">
    <citation type="submission" date="2020-08" db="EMBL/GenBank/DDBJ databases">
        <title>Genomic Encyclopedia of Type Strains, Phase IV (KMG-IV): sequencing the most valuable type-strain genomes for metagenomic binning, comparative biology and taxonomic classification.</title>
        <authorList>
            <person name="Goeker M."/>
        </authorList>
    </citation>
    <scope>NUCLEOTIDE SEQUENCE [LARGE SCALE GENOMIC DNA]</scope>
    <source>
        <strain evidence="1 2">DSM 28570</strain>
    </source>
</reference>
<evidence type="ECO:0000313" key="1">
    <source>
        <dbReference type="EMBL" id="MBB5347732.1"/>
    </source>
</evidence>
<evidence type="ECO:0008006" key="3">
    <source>
        <dbReference type="Google" id="ProtNLM"/>
    </source>
</evidence>
<dbReference type="Proteomes" id="UP000539642">
    <property type="component" value="Unassembled WGS sequence"/>
</dbReference>
<evidence type="ECO:0000313" key="2">
    <source>
        <dbReference type="Proteomes" id="UP000539642"/>
    </source>
</evidence>
<organism evidence="1 2">
    <name type="scientific">Desulfoprunum benzoelyticum</name>
    <dbReference type="NCBI Taxonomy" id="1506996"/>
    <lineage>
        <taxon>Bacteria</taxon>
        <taxon>Pseudomonadati</taxon>
        <taxon>Thermodesulfobacteriota</taxon>
        <taxon>Desulfobulbia</taxon>
        <taxon>Desulfobulbales</taxon>
        <taxon>Desulfobulbaceae</taxon>
        <taxon>Desulfoprunum</taxon>
    </lineage>
</organism>
<comment type="caution">
    <text evidence="1">The sequence shown here is derived from an EMBL/GenBank/DDBJ whole genome shotgun (WGS) entry which is preliminary data.</text>
</comment>
<protein>
    <recommendedName>
        <fullName evidence="3">Transposase zinc-ribbon domain-containing protein</fullName>
    </recommendedName>
</protein>
<dbReference type="EMBL" id="JACHEO010000006">
    <property type="protein sequence ID" value="MBB5347732.1"/>
    <property type="molecule type" value="Genomic_DNA"/>
</dbReference>
<dbReference type="RefSeq" id="WP_183349753.1">
    <property type="nucleotide sequence ID" value="NZ_JACHEO010000006.1"/>
</dbReference>
<proteinExistence type="predicted"/>
<sequence length="293" mass="32358">MAGTSRTGINSRFTNEHACVTYLFRRRWPLGFRCPFCGAVQKETAPAYTVVCRYCRKQTSITAQTIMHGSKKDLGAWLQVASLFCSRSQGLSARELQRLMGLTCYQTAWSWLQKLRLAAALAESAGCRGQVLFDVVALSAAAGGRLVSREIAMALELNARKADSARVRFQVLQSRTPPDLAAAISSLVMKNSSLQVGDGRRAEYAGLAGAFHLGMAAAEQRQKGRDVVEQAEAWLQRVFHRAVDGAYLQTYLDEFSFHWNTAFWPDRQAVLDHLVTALLSSDGGMSPYVVRRG</sequence>
<dbReference type="AlphaFoldDB" id="A0A840UPN1"/>
<name>A0A840UPN1_9BACT</name>